<accession>A0A4Y2KKF9</accession>
<dbReference type="Proteomes" id="UP000499080">
    <property type="component" value="Unassembled WGS sequence"/>
</dbReference>
<dbReference type="EMBL" id="BGPR01004686">
    <property type="protein sequence ID" value="GBN02226.1"/>
    <property type="molecule type" value="Genomic_DNA"/>
</dbReference>
<dbReference type="AlphaFoldDB" id="A0A4Y2KKF9"/>
<keyword evidence="2" id="KW-1185">Reference proteome</keyword>
<comment type="caution">
    <text evidence="1">The sequence shown here is derived from an EMBL/GenBank/DDBJ whole genome shotgun (WGS) entry which is preliminary data.</text>
</comment>
<proteinExistence type="predicted"/>
<protein>
    <submittedName>
        <fullName evidence="1">Uncharacterized protein</fullName>
    </submittedName>
</protein>
<name>A0A4Y2KKF9_ARAVE</name>
<organism evidence="1 2">
    <name type="scientific">Araneus ventricosus</name>
    <name type="common">Orbweaver spider</name>
    <name type="synonym">Epeira ventricosa</name>
    <dbReference type="NCBI Taxonomy" id="182803"/>
    <lineage>
        <taxon>Eukaryota</taxon>
        <taxon>Metazoa</taxon>
        <taxon>Ecdysozoa</taxon>
        <taxon>Arthropoda</taxon>
        <taxon>Chelicerata</taxon>
        <taxon>Arachnida</taxon>
        <taxon>Araneae</taxon>
        <taxon>Araneomorphae</taxon>
        <taxon>Entelegynae</taxon>
        <taxon>Araneoidea</taxon>
        <taxon>Araneidae</taxon>
        <taxon>Araneus</taxon>
    </lineage>
</organism>
<evidence type="ECO:0000313" key="1">
    <source>
        <dbReference type="EMBL" id="GBN02226.1"/>
    </source>
</evidence>
<reference evidence="1 2" key="1">
    <citation type="journal article" date="2019" name="Sci. Rep.">
        <title>Orb-weaving spider Araneus ventricosus genome elucidates the spidroin gene catalogue.</title>
        <authorList>
            <person name="Kono N."/>
            <person name="Nakamura H."/>
            <person name="Ohtoshi R."/>
            <person name="Moran D.A.P."/>
            <person name="Shinohara A."/>
            <person name="Yoshida Y."/>
            <person name="Fujiwara M."/>
            <person name="Mori M."/>
            <person name="Tomita M."/>
            <person name="Arakawa K."/>
        </authorList>
    </citation>
    <scope>NUCLEOTIDE SEQUENCE [LARGE SCALE GENOMIC DNA]</scope>
</reference>
<evidence type="ECO:0000313" key="2">
    <source>
        <dbReference type="Proteomes" id="UP000499080"/>
    </source>
</evidence>
<sequence length="97" mass="11243">MSHFEATREIFWGRARQETRTIAELRPPSRLPHLPRGRAYGRLRMARCTAYLQWNRDSNLEPSGLAAAILPLGHRGTILELESRKCARKMNEIAVMW</sequence>
<gene>
    <name evidence="1" type="ORF">AVEN_6171_1</name>
</gene>